<evidence type="ECO:0000256" key="5">
    <source>
        <dbReference type="ARBA" id="ARBA00022777"/>
    </source>
</evidence>
<evidence type="ECO:0000256" key="7">
    <source>
        <dbReference type="ARBA" id="ARBA00022946"/>
    </source>
</evidence>
<dbReference type="Pfam" id="PF10436">
    <property type="entry name" value="BCDHK_Adom3"/>
    <property type="match status" value="1"/>
</dbReference>
<gene>
    <name evidence="12" type="ORF">LOTGIDRAFT_111147</name>
</gene>
<dbReference type="GO" id="GO:0010906">
    <property type="term" value="P:regulation of glucose metabolic process"/>
    <property type="evidence" value="ECO:0007669"/>
    <property type="project" value="TreeGrafter"/>
</dbReference>
<dbReference type="CDD" id="cd16929">
    <property type="entry name" value="HATPase_PDK-like"/>
    <property type="match status" value="1"/>
</dbReference>
<keyword evidence="3 10" id="KW-0808">Transferase</keyword>
<dbReference type="FunFam" id="3.30.565.10:FF:000007">
    <property type="entry name" value="Mitochondrial pyruvate dehydrogenase kinase isoform 2"/>
    <property type="match status" value="1"/>
</dbReference>
<evidence type="ECO:0000256" key="3">
    <source>
        <dbReference type="ARBA" id="ARBA00022679"/>
    </source>
</evidence>
<evidence type="ECO:0000256" key="1">
    <source>
        <dbReference type="ARBA" id="ARBA00004305"/>
    </source>
</evidence>
<evidence type="ECO:0000313" key="12">
    <source>
        <dbReference type="EMBL" id="ESP03088.1"/>
    </source>
</evidence>
<dbReference type="Gene3D" id="1.20.140.20">
    <property type="entry name" value="Alpha-ketoacid/pyruvate dehydrogenase kinase, N-terminal domain"/>
    <property type="match status" value="1"/>
</dbReference>
<feature type="domain" description="Histidine kinase" evidence="11">
    <location>
        <begin position="234"/>
        <end position="357"/>
    </location>
</feature>
<dbReference type="InterPro" id="IPR005467">
    <property type="entry name" value="His_kinase_dom"/>
</dbReference>
<dbReference type="HOGENOM" id="CLU_023861_1_1_1"/>
<evidence type="ECO:0000313" key="13">
    <source>
        <dbReference type="Proteomes" id="UP000030746"/>
    </source>
</evidence>
<dbReference type="InterPro" id="IPR036784">
    <property type="entry name" value="AK/P_DHK_N_sf"/>
</dbReference>
<dbReference type="EC" id="2.7.11.-" evidence="10"/>
<dbReference type="PANTHER" id="PTHR11947">
    <property type="entry name" value="PYRUVATE DEHYDROGENASE KINASE"/>
    <property type="match status" value="1"/>
</dbReference>
<evidence type="ECO:0000259" key="11">
    <source>
        <dbReference type="PROSITE" id="PS50109"/>
    </source>
</evidence>
<dbReference type="GO" id="GO:0005759">
    <property type="term" value="C:mitochondrial matrix"/>
    <property type="evidence" value="ECO:0007669"/>
    <property type="project" value="UniProtKB-SubCell"/>
</dbReference>
<keyword evidence="7" id="KW-0809">Transit peptide</keyword>
<dbReference type="STRING" id="225164.V4AZD6"/>
<dbReference type="CTD" id="20230684"/>
<dbReference type="OrthoDB" id="241648at2759"/>
<evidence type="ECO:0000256" key="9">
    <source>
        <dbReference type="ARBA" id="ARBA00048201"/>
    </source>
</evidence>
<organism evidence="12 13">
    <name type="scientific">Lottia gigantea</name>
    <name type="common">Giant owl limpet</name>
    <dbReference type="NCBI Taxonomy" id="225164"/>
    <lineage>
        <taxon>Eukaryota</taxon>
        <taxon>Metazoa</taxon>
        <taxon>Spiralia</taxon>
        <taxon>Lophotrochozoa</taxon>
        <taxon>Mollusca</taxon>
        <taxon>Gastropoda</taxon>
        <taxon>Patellogastropoda</taxon>
        <taxon>Lottioidea</taxon>
        <taxon>Lottiidae</taxon>
        <taxon>Lottia</taxon>
    </lineage>
</organism>
<evidence type="ECO:0000256" key="4">
    <source>
        <dbReference type="ARBA" id="ARBA00022741"/>
    </source>
</evidence>
<dbReference type="GeneID" id="20230684"/>
<proteinExistence type="inferred from homology"/>
<dbReference type="EMBL" id="KB200129">
    <property type="protein sequence ID" value="ESP03088.1"/>
    <property type="molecule type" value="Genomic_DNA"/>
</dbReference>
<comment type="catalytic activity">
    <reaction evidence="9">
        <text>L-seryl-[pyruvate dehydrogenase E1 alpha subunit] + ATP = O-phospho-L-seryl-[pyruvate dehydrogenase E1 alpha subunit] + ADP + H(+)</text>
        <dbReference type="Rhea" id="RHEA:23052"/>
        <dbReference type="Rhea" id="RHEA-COMP:13689"/>
        <dbReference type="Rhea" id="RHEA-COMP:13690"/>
        <dbReference type="ChEBI" id="CHEBI:15378"/>
        <dbReference type="ChEBI" id="CHEBI:29999"/>
        <dbReference type="ChEBI" id="CHEBI:30616"/>
        <dbReference type="ChEBI" id="CHEBI:83421"/>
        <dbReference type="ChEBI" id="CHEBI:456216"/>
        <dbReference type="EC" id="2.7.11.2"/>
    </reaction>
</comment>
<dbReference type="InterPro" id="IPR018955">
    <property type="entry name" value="BCDHK/PDK_N"/>
</dbReference>
<dbReference type="SMART" id="SM00387">
    <property type="entry name" value="HATPase_c"/>
    <property type="match status" value="1"/>
</dbReference>
<protein>
    <recommendedName>
        <fullName evidence="10">Protein-serine/threonine kinase</fullName>
        <ecNumber evidence="10">2.7.11.-</ecNumber>
    </recommendedName>
</protein>
<name>V4AZD6_LOTGI</name>
<keyword evidence="6 10" id="KW-0067">ATP-binding</keyword>
<dbReference type="PANTHER" id="PTHR11947:SF3">
    <property type="entry name" value="[PYRUVATE DEHYDROGENASE (ACETYL-TRANSFERRING)] KINASE, MITOCHONDRIAL"/>
    <property type="match status" value="1"/>
</dbReference>
<dbReference type="Pfam" id="PF02518">
    <property type="entry name" value="HATPase_c"/>
    <property type="match status" value="1"/>
</dbReference>
<dbReference type="RefSeq" id="XP_009046558.1">
    <property type="nucleotide sequence ID" value="XM_009048310.1"/>
</dbReference>
<evidence type="ECO:0000256" key="10">
    <source>
        <dbReference type="RuleBase" id="RU366032"/>
    </source>
</evidence>
<dbReference type="SUPFAM" id="SSF55874">
    <property type="entry name" value="ATPase domain of HSP90 chaperone/DNA topoisomerase II/histidine kinase"/>
    <property type="match status" value="1"/>
</dbReference>
<keyword evidence="8 10" id="KW-0496">Mitochondrion</keyword>
<accession>V4AZD6</accession>
<keyword evidence="5 10" id="KW-0418">Kinase</keyword>
<dbReference type="OMA" id="QIGDQKR"/>
<dbReference type="InterPro" id="IPR003594">
    <property type="entry name" value="HATPase_dom"/>
</dbReference>
<keyword evidence="13" id="KW-1185">Reference proteome</keyword>
<sequence>MRISRVCLQRMGMMLDHYSQYNPMPLSMKNFIDFGNKTGCQEASFQFLRKELPVRMANIMKEIKLLPDHLLTMPSVRLVMSWYEQSFRELIQFENIDDKAGLTDFTDRLIQIRNRHTNVVETMAQGILELKETHGIDDNTENRIQYFLDRFYMSRISIRMLINQHTLLFGNEIGHHPRHVGSIDPNCNVLHVVQDAFENARFLCEQYYLLCPELDITCKLSNKVKDGDSIVYVPSHLYHMLFELFKNAMRAVVEHHSNETEVPKLNVMVVKGEEDLSIKLSDEGGGVPRSKTDLLFQYMYSTAPQPSRSDSGSAPLAGYGYGLPLSRLYARYFHGDLILNSFEGFGTDAIVYLKVLSNEANERLPVYNTTASKVYSSDIPVSDWSSSSPFNNNGHQSHRNYYTTAYNRSIGIAR</sequence>
<dbReference type="GO" id="GO:0004740">
    <property type="term" value="F:pyruvate dehydrogenase (acetyl-transferring) kinase activity"/>
    <property type="evidence" value="ECO:0007669"/>
    <property type="project" value="UniProtKB-EC"/>
</dbReference>
<dbReference type="Gene3D" id="3.30.565.10">
    <property type="entry name" value="Histidine kinase-like ATPase, C-terminal domain"/>
    <property type="match status" value="1"/>
</dbReference>
<dbReference type="AlphaFoldDB" id="V4AZD6"/>
<evidence type="ECO:0000256" key="6">
    <source>
        <dbReference type="ARBA" id="ARBA00022840"/>
    </source>
</evidence>
<evidence type="ECO:0000256" key="8">
    <source>
        <dbReference type="ARBA" id="ARBA00023128"/>
    </source>
</evidence>
<dbReference type="Proteomes" id="UP000030746">
    <property type="component" value="Unassembled WGS sequence"/>
</dbReference>
<comment type="similarity">
    <text evidence="2 10">Belongs to the PDK/BCKDK protein kinase family.</text>
</comment>
<comment type="subcellular location">
    <subcellularLocation>
        <location evidence="1 10">Mitochondrion matrix</location>
    </subcellularLocation>
</comment>
<dbReference type="PROSITE" id="PS50109">
    <property type="entry name" value="HIS_KIN"/>
    <property type="match status" value="1"/>
</dbReference>
<evidence type="ECO:0000256" key="2">
    <source>
        <dbReference type="ARBA" id="ARBA00006155"/>
    </source>
</evidence>
<dbReference type="GO" id="GO:0005524">
    <property type="term" value="F:ATP binding"/>
    <property type="evidence" value="ECO:0007669"/>
    <property type="project" value="UniProtKB-UniRule"/>
</dbReference>
<dbReference type="SUPFAM" id="SSF69012">
    <property type="entry name" value="alpha-ketoacid dehydrogenase kinase, N-terminal domain"/>
    <property type="match status" value="1"/>
</dbReference>
<dbReference type="KEGG" id="lgi:LOTGIDRAFT_111147"/>
<reference evidence="12 13" key="1">
    <citation type="journal article" date="2013" name="Nature">
        <title>Insights into bilaterian evolution from three spiralian genomes.</title>
        <authorList>
            <person name="Simakov O."/>
            <person name="Marletaz F."/>
            <person name="Cho S.J."/>
            <person name="Edsinger-Gonzales E."/>
            <person name="Havlak P."/>
            <person name="Hellsten U."/>
            <person name="Kuo D.H."/>
            <person name="Larsson T."/>
            <person name="Lv J."/>
            <person name="Arendt D."/>
            <person name="Savage R."/>
            <person name="Osoegawa K."/>
            <person name="de Jong P."/>
            <person name="Grimwood J."/>
            <person name="Chapman J.A."/>
            <person name="Shapiro H."/>
            <person name="Aerts A."/>
            <person name="Otillar R.P."/>
            <person name="Terry A.Y."/>
            <person name="Boore J.L."/>
            <person name="Grigoriev I.V."/>
            <person name="Lindberg D.R."/>
            <person name="Seaver E.C."/>
            <person name="Weisblat D.A."/>
            <person name="Putnam N.H."/>
            <person name="Rokhsar D.S."/>
        </authorList>
    </citation>
    <scope>NUCLEOTIDE SEQUENCE [LARGE SCALE GENOMIC DNA]</scope>
</reference>
<dbReference type="InterPro" id="IPR036890">
    <property type="entry name" value="HATPase_C_sf"/>
</dbReference>
<dbReference type="InterPro" id="IPR039028">
    <property type="entry name" value="BCKD/PDK"/>
</dbReference>
<keyword evidence="4 10" id="KW-0547">Nucleotide-binding</keyword>